<accession>A0ABS0LGD1</accession>
<sequence>MLLPEINEKMTRRNVMKLLGQYHSLRRLAGRQYEQKLTASYTLEPKGDGGTSKPVEDMVTRKVSAIEIITHIHDALNKLNGQQRKLLWEHYTISAPSEYEIVTKFNISVATYYRKLEKAQLAFAEVYHLGELIVEM</sequence>
<evidence type="ECO:0000313" key="1">
    <source>
        <dbReference type="EMBL" id="MBG9977243.1"/>
    </source>
</evidence>
<comment type="caution">
    <text evidence="1">The sequence shown here is derived from an EMBL/GenBank/DDBJ whole genome shotgun (WGS) entry which is preliminary data.</text>
</comment>
<dbReference type="InterPro" id="IPR006524">
    <property type="entry name" value="ArpU-like"/>
</dbReference>
<reference evidence="1 2" key="1">
    <citation type="submission" date="2020-07" db="EMBL/GenBank/DDBJ databases">
        <title>Facklamia lactis sp. nov., isolated from raw milk.</title>
        <authorList>
            <person name="Doll E.V."/>
            <person name="Huptas C."/>
            <person name="Staib L."/>
            <person name="Wenning M."/>
            <person name="Scherer S."/>
        </authorList>
    </citation>
    <scope>NUCLEOTIDE SEQUENCE [LARGE SCALE GENOMIC DNA]</scope>
    <source>
        <strain evidence="1 2">DSM 104272</strain>
    </source>
</reference>
<dbReference type="RefSeq" id="WP_197103115.1">
    <property type="nucleotide sequence ID" value="NZ_JACCEL010000001.1"/>
</dbReference>
<evidence type="ECO:0000313" key="2">
    <source>
        <dbReference type="Proteomes" id="UP000823401"/>
    </source>
</evidence>
<organism evidence="1 2">
    <name type="scientific">Ruoffia tabacinasalis</name>
    <dbReference type="NCBI Taxonomy" id="87458"/>
    <lineage>
        <taxon>Bacteria</taxon>
        <taxon>Bacillati</taxon>
        <taxon>Bacillota</taxon>
        <taxon>Bacilli</taxon>
        <taxon>Lactobacillales</taxon>
        <taxon>Aerococcaceae</taxon>
        <taxon>Ruoffia</taxon>
    </lineage>
</organism>
<gene>
    <name evidence="1" type="ORF">HYQ42_00465</name>
</gene>
<proteinExistence type="predicted"/>
<dbReference type="EMBL" id="JACCEL010000001">
    <property type="protein sequence ID" value="MBG9977243.1"/>
    <property type="molecule type" value="Genomic_DNA"/>
</dbReference>
<protein>
    <submittedName>
        <fullName evidence="1">ArpU family transcriptional regulator</fullName>
    </submittedName>
</protein>
<keyword evidence="2" id="KW-1185">Reference proteome</keyword>
<dbReference type="NCBIfam" id="TIGR01637">
    <property type="entry name" value="phage_arpU"/>
    <property type="match status" value="1"/>
</dbReference>
<name>A0ABS0LGD1_9LACT</name>
<dbReference type="Proteomes" id="UP000823401">
    <property type="component" value="Unassembled WGS sequence"/>
</dbReference>